<protein>
    <submittedName>
        <fullName evidence="1">Uncharacterized protein</fullName>
    </submittedName>
</protein>
<name>A0A0E9R1V6_ANGAN</name>
<dbReference type="EMBL" id="GBXM01086284">
    <property type="protein sequence ID" value="JAH22293.1"/>
    <property type="molecule type" value="Transcribed_RNA"/>
</dbReference>
<organism evidence="1">
    <name type="scientific">Anguilla anguilla</name>
    <name type="common">European freshwater eel</name>
    <name type="synonym">Muraena anguilla</name>
    <dbReference type="NCBI Taxonomy" id="7936"/>
    <lineage>
        <taxon>Eukaryota</taxon>
        <taxon>Metazoa</taxon>
        <taxon>Chordata</taxon>
        <taxon>Craniata</taxon>
        <taxon>Vertebrata</taxon>
        <taxon>Euteleostomi</taxon>
        <taxon>Actinopterygii</taxon>
        <taxon>Neopterygii</taxon>
        <taxon>Teleostei</taxon>
        <taxon>Anguilliformes</taxon>
        <taxon>Anguillidae</taxon>
        <taxon>Anguilla</taxon>
    </lineage>
</organism>
<reference evidence="1" key="2">
    <citation type="journal article" date="2015" name="Fish Shellfish Immunol.">
        <title>Early steps in the European eel (Anguilla anguilla)-Vibrio vulnificus interaction in the gills: Role of the RtxA13 toxin.</title>
        <authorList>
            <person name="Callol A."/>
            <person name="Pajuelo D."/>
            <person name="Ebbesson L."/>
            <person name="Teles M."/>
            <person name="MacKenzie S."/>
            <person name="Amaro C."/>
        </authorList>
    </citation>
    <scope>NUCLEOTIDE SEQUENCE</scope>
</reference>
<sequence>MAPSKAWQSSLEVKRQHAPVFIHIYITFTCTNYYAGMKMWVEYSNNCK</sequence>
<dbReference type="AlphaFoldDB" id="A0A0E9R1V6"/>
<accession>A0A0E9R1V6</accession>
<proteinExistence type="predicted"/>
<reference evidence="1" key="1">
    <citation type="submission" date="2014-11" db="EMBL/GenBank/DDBJ databases">
        <authorList>
            <person name="Amaro Gonzalez C."/>
        </authorList>
    </citation>
    <scope>NUCLEOTIDE SEQUENCE</scope>
</reference>
<evidence type="ECO:0000313" key="1">
    <source>
        <dbReference type="EMBL" id="JAH22293.1"/>
    </source>
</evidence>